<dbReference type="AlphaFoldDB" id="A0A2Z5JH52"/>
<evidence type="ECO:0000313" key="3">
    <source>
        <dbReference type="EMBL" id="AXE79668.1"/>
    </source>
</evidence>
<organism evidence="3 4">
    <name type="scientific">Streptomyces atratus</name>
    <dbReference type="NCBI Taxonomy" id="1893"/>
    <lineage>
        <taxon>Bacteria</taxon>
        <taxon>Bacillati</taxon>
        <taxon>Actinomycetota</taxon>
        <taxon>Actinomycetes</taxon>
        <taxon>Kitasatosporales</taxon>
        <taxon>Streptomycetaceae</taxon>
        <taxon>Streptomyces</taxon>
    </lineage>
</organism>
<feature type="transmembrane region" description="Helical" evidence="2">
    <location>
        <begin position="178"/>
        <end position="195"/>
    </location>
</feature>
<evidence type="ECO:0000256" key="1">
    <source>
        <dbReference type="SAM" id="MobiDB-lite"/>
    </source>
</evidence>
<dbReference type="Proteomes" id="UP000252698">
    <property type="component" value="Chromosome"/>
</dbReference>
<gene>
    <name evidence="3" type="ORF">C5746_25200</name>
</gene>
<feature type="transmembrane region" description="Helical" evidence="2">
    <location>
        <begin position="127"/>
        <end position="149"/>
    </location>
</feature>
<name>A0A2Z5JH52_STRAR</name>
<feature type="transmembrane region" description="Helical" evidence="2">
    <location>
        <begin position="73"/>
        <end position="96"/>
    </location>
</feature>
<proteinExistence type="predicted"/>
<sequence>MSQSVPPANQPNDAQPAGGNPYAGQQPGQPAAPTGNPFAGQQPGAYGQPGQPGVPFGGAPFAPPAPARNNLGLGLLTAVVTALVAAFLYGAIAGAIEREVGFIAVGVGFLVGFAASKVGGQNPVLPVVSAVLSVGAVYLGQLVGIAIVLSDLVHQSASSFFIDHFDILTKAWSEGSDFKAYLFLLLGAAAAFGGARKAA</sequence>
<keyword evidence="2" id="KW-0812">Transmembrane</keyword>
<protein>
    <submittedName>
        <fullName evidence="3">Uncharacterized protein</fullName>
    </submittedName>
</protein>
<feature type="region of interest" description="Disordered" evidence="1">
    <location>
        <begin position="1"/>
        <end position="61"/>
    </location>
</feature>
<keyword evidence="2" id="KW-1133">Transmembrane helix</keyword>
<feature type="compositionally biased region" description="Low complexity" evidence="1">
    <location>
        <begin position="40"/>
        <end position="60"/>
    </location>
</feature>
<feature type="transmembrane region" description="Helical" evidence="2">
    <location>
        <begin position="102"/>
        <end position="120"/>
    </location>
</feature>
<reference evidence="3 4" key="1">
    <citation type="journal article" date="2018" name="Front. Microbiol.">
        <title>Genome Sequencing of Streptomyces atratus SCSIOZH16 and Activation Production of Nocardamine via Metabolic Engineering.</title>
        <authorList>
            <person name="Li Y."/>
            <person name="Zhang C."/>
            <person name="Liu C."/>
            <person name="Ju J."/>
            <person name="Ma J."/>
        </authorList>
    </citation>
    <scope>NUCLEOTIDE SEQUENCE [LARGE SCALE GENOMIC DNA]</scope>
    <source>
        <strain evidence="3 4">SCSIO_ZH16</strain>
    </source>
</reference>
<dbReference type="RefSeq" id="WP_114246151.1">
    <property type="nucleotide sequence ID" value="NZ_CP027306.1"/>
</dbReference>
<dbReference type="GeneID" id="95521707"/>
<dbReference type="EMBL" id="CP027306">
    <property type="protein sequence ID" value="AXE79668.1"/>
    <property type="molecule type" value="Genomic_DNA"/>
</dbReference>
<accession>A0A2Z5JH52</accession>
<evidence type="ECO:0000313" key="4">
    <source>
        <dbReference type="Proteomes" id="UP000252698"/>
    </source>
</evidence>
<dbReference type="KEGG" id="sata:C5746_25200"/>
<keyword evidence="2" id="KW-0472">Membrane</keyword>
<evidence type="ECO:0000256" key="2">
    <source>
        <dbReference type="SAM" id="Phobius"/>
    </source>
</evidence>
<feature type="compositionally biased region" description="Low complexity" evidence="1">
    <location>
        <begin position="1"/>
        <end position="17"/>
    </location>
</feature>